<keyword evidence="1" id="KW-0472">Membrane</keyword>
<comment type="caution">
    <text evidence="2">The sequence shown here is derived from an EMBL/GenBank/DDBJ whole genome shotgun (WGS) entry which is preliminary data.</text>
</comment>
<protein>
    <submittedName>
        <fullName evidence="2">Conjugal transfer protein TraB</fullName>
    </submittedName>
</protein>
<dbReference type="Proteomes" id="UP000240638">
    <property type="component" value="Unassembled WGS sequence"/>
</dbReference>
<gene>
    <name evidence="2" type="ORF">C9I57_26515</name>
</gene>
<feature type="transmembrane region" description="Helical" evidence="1">
    <location>
        <begin position="113"/>
        <end position="133"/>
    </location>
</feature>
<evidence type="ECO:0000313" key="2">
    <source>
        <dbReference type="EMBL" id="PTB17773.1"/>
    </source>
</evidence>
<sequence>MALMNGAATAASGSAIALLAWYPGHWLLVLLVLPLAWAVQPCRARAFALWAGYYLTAARDIPIACERFFSAHHELSNTAALAVGMAFWLAQAALLALPWTILKADRTASARAWRAAAATIVSAVPPLGIIGWVSPLHVASTLFPGWQLTGAALGLVTIVIAASVPLFPRTAVAAVPVIIAVLLANFDEPKRHIPAGWVAVSSRFGRLDPSQYRAVFDRSQSAIIAAQTAFAAGAQVVILPEETIGLWRPSTHFWWRPFLAQLVARGQTLVLGADLLSGAGGADAVSLDEHFRYTDSALILGDTLGRFESRQPVPGGLWRPGARVSAKLGSITQRHLIIERKRVAFSICYEDYLLWPHWRLFVDRPDVLVSMANDWFAHDLALAQIQRQSVESIARLSGVPLLRAVNR</sequence>
<keyword evidence="1" id="KW-0812">Transmembrane</keyword>
<evidence type="ECO:0000256" key="1">
    <source>
        <dbReference type="SAM" id="Phobius"/>
    </source>
</evidence>
<name>A0A2T3XMP7_9BURK</name>
<dbReference type="EMBL" id="PYUC01000016">
    <property type="protein sequence ID" value="PTB17773.1"/>
    <property type="molecule type" value="Genomic_DNA"/>
</dbReference>
<feature type="transmembrane region" description="Helical" evidence="1">
    <location>
        <begin position="153"/>
        <end position="183"/>
    </location>
</feature>
<dbReference type="InterPro" id="IPR036526">
    <property type="entry name" value="C-N_Hydrolase_sf"/>
</dbReference>
<proteinExistence type="predicted"/>
<feature type="transmembrane region" description="Helical" evidence="1">
    <location>
        <begin position="79"/>
        <end position="101"/>
    </location>
</feature>
<evidence type="ECO:0000313" key="3">
    <source>
        <dbReference type="Proteomes" id="UP000240638"/>
    </source>
</evidence>
<dbReference type="AlphaFoldDB" id="A0A2T3XMP7"/>
<reference evidence="2 3" key="1">
    <citation type="submission" date="2018-03" db="EMBL/GenBank/DDBJ databases">
        <title>Whole genome analyses suggest that Burkholderia sensu lato contains two further novel genera in the rhizoxinica-symbiotica group Mycetohabitans gen. nov., and Trinickia gen. nov.: implications for the evolution of diazotrophy and nodulation in the Burkholderiaceae.</title>
        <authorList>
            <person name="Estrada De Los Santos P."/>
            <person name="Palmer M."/>
            <person name="Chavez-Ramirez B."/>
            <person name="Steenkamp E.T."/>
            <person name="Hirsch A.M."/>
            <person name="Manyaka P."/>
            <person name="Maluk M."/>
            <person name="Lafos M."/>
            <person name="Crook M."/>
            <person name="Gross E."/>
            <person name="Simon M.F."/>
            <person name="Bueno Dos Reis Junior F."/>
            <person name="Poole P.S."/>
            <person name="Venter S.N."/>
            <person name="James E.K."/>
        </authorList>
    </citation>
    <scope>NUCLEOTIDE SEQUENCE [LARGE SCALE GENOMIC DNA]</scope>
    <source>
        <strain evidence="2 3">JPY-366</strain>
    </source>
</reference>
<organism evidence="2 3">
    <name type="scientific">Trinickia symbiotica</name>
    <dbReference type="NCBI Taxonomy" id="863227"/>
    <lineage>
        <taxon>Bacteria</taxon>
        <taxon>Pseudomonadati</taxon>
        <taxon>Pseudomonadota</taxon>
        <taxon>Betaproteobacteria</taxon>
        <taxon>Burkholderiales</taxon>
        <taxon>Burkholderiaceae</taxon>
        <taxon>Trinickia</taxon>
    </lineage>
</organism>
<dbReference type="SUPFAM" id="SSF56317">
    <property type="entry name" value="Carbon-nitrogen hydrolase"/>
    <property type="match status" value="1"/>
</dbReference>
<accession>A0A2T3XMP7</accession>
<keyword evidence="1" id="KW-1133">Transmembrane helix</keyword>